<comment type="caution">
    <text evidence="7">The sequence shown here is derived from an EMBL/GenBank/DDBJ whole genome shotgun (WGS) entry which is preliminary data.</text>
</comment>
<proteinExistence type="predicted"/>
<dbReference type="InterPro" id="IPR000212">
    <property type="entry name" value="DNA_helicase_UvrD/REP"/>
</dbReference>
<dbReference type="Pfam" id="PF00580">
    <property type="entry name" value="UvrD-helicase"/>
    <property type="match status" value="1"/>
</dbReference>
<keyword evidence="8" id="KW-1185">Reference proteome</keyword>
<sequence>MEARCIEIRCGNAFHRLSYEDLCSSDVQSLLDECYALGVEVLCLCNPDRPVPMHLRRVRIRPPTYTLVTNPYGIHHPDCPRFRQSRHPSAYQKTCDPRAVETTPNRTEEWLPHRRIFVPTLDQLNDAQREAATHKDGPCMVVAAAGSGKTAMLIARIKYLIDQGVDPRRILACTFTRKAAQEMTERLLTATGDMGKDVTIGTIHSVAYRMVAPKMGDGWRVVSEPSWMIERVLE</sequence>
<protein>
    <submittedName>
        <fullName evidence="7">UvrD/REP helicase N-terminal domain-containing protein</fullName>
    </submittedName>
</protein>
<dbReference type="GO" id="GO:0003678">
    <property type="term" value="F:DNA helicase activity"/>
    <property type="evidence" value="ECO:0007669"/>
    <property type="project" value="InterPro"/>
</dbReference>
<evidence type="ECO:0000256" key="3">
    <source>
        <dbReference type="ARBA" id="ARBA00022806"/>
    </source>
</evidence>
<dbReference type="InterPro" id="IPR027417">
    <property type="entry name" value="P-loop_NTPase"/>
</dbReference>
<dbReference type="SUPFAM" id="SSF52540">
    <property type="entry name" value="P-loop containing nucleoside triphosphate hydrolases"/>
    <property type="match status" value="1"/>
</dbReference>
<feature type="domain" description="UvrD-like helicase ATP-binding" evidence="6">
    <location>
        <begin position="122"/>
        <end position="234"/>
    </location>
</feature>
<dbReference type="AlphaFoldDB" id="A0A4R8LNW7"/>
<keyword evidence="2 5" id="KW-0378">Hydrolase</keyword>
<evidence type="ECO:0000259" key="6">
    <source>
        <dbReference type="PROSITE" id="PS51198"/>
    </source>
</evidence>
<evidence type="ECO:0000313" key="7">
    <source>
        <dbReference type="EMBL" id="TDY47926.1"/>
    </source>
</evidence>
<gene>
    <name evidence="7" type="ORF">C7445_105105</name>
</gene>
<dbReference type="RefSeq" id="WP_243835015.1">
    <property type="nucleotide sequence ID" value="NZ_BSUS01000001.1"/>
</dbReference>
<evidence type="ECO:0000256" key="1">
    <source>
        <dbReference type="ARBA" id="ARBA00022741"/>
    </source>
</evidence>
<organism evidence="7 8">
    <name type="scientific">Alicyclobacillus sacchari</name>
    <dbReference type="NCBI Taxonomy" id="392010"/>
    <lineage>
        <taxon>Bacteria</taxon>
        <taxon>Bacillati</taxon>
        <taxon>Bacillota</taxon>
        <taxon>Bacilli</taxon>
        <taxon>Bacillales</taxon>
        <taxon>Alicyclobacillaceae</taxon>
        <taxon>Alicyclobacillus</taxon>
    </lineage>
</organism>
<accession>A0A4R8LNW7</accession>
<evidence type="ECO:0000256" key="2">
    <source>
        <dbReference type="ARBA" id="ARBA00022801"/>
    </source>
</evidence>
<evidence type="ECO:0000256" key="4">
    <source>
        <dbReference type="ARBA" id="ARBA00022840"/>
    </source>
</evidence>
<evidence type="ECO:0000256" key="5">
    <source>
        <dbReference type="PROSITE-ProRule" id="PRU00560"/>
    </source>
</evidence>
<dbReference type="GO" id="GO:0016787">
    <property type="term" value="F:hydrolase activity"/>
    <property type="evidence" value="ECO:0007669"/>
    <property type="project" value="UniProtKB-UniRule"/>
</dbReference>
<keyword evidence="1 5" id="KW-0547">Nucleotide-binding</keyword>
<feature type="binding site" evidence="5">
    <location>
        <begin position="143"/>
        <end position="150"/>
    </location>
    <ligand>
        <name>ATP</name>
        <dbReference type="ChEBI" id="CHEBI:30616"/>
    </ligand>
</feature>
<dbReference type="GO" id="GO:0005524">
    <property type="term" value="F:ATP binding"/>
    <property type="evidence" value="ECO:0007669"/>
    <property type="project" value="UniProtKB-UniRule"/>
</dbReference>
<keyword evidence="4 5" id="KW-0067">ATP-binding</keyword>
<dbReference type="EMBL" id="SORF01000005">
    <property type="protein sequence ID" value="TDY47926.1"/>
    <property type="molecule type" value="Genomic_DNA"/>
</dbReference>
<dbReference type="GO" id="GO:0003677">
    <property type="term" value="F:DNA binding"/>
    <property type="evidence" value="ECO:0007669"/>
    <property type="project" value="InterPro"/>
</dbReference>
<name>A0A4R8LNW7_9BACL</name>
<evidence type="ECO:0000313" key="8">
    <source>
        <dbReference type="Proteomes" id="UP000294581"/>
    </source>
</evidence>
<dbReference type="PROSITE" id="PS51198">
    <property type="entry name" value="UVRD_HELICASE_ATP_BIND"/>
    <property type="match status" value="1"/>
</dbReference>
<reference evidence="7 8" key="1">
    <citation type="submission" date="2019-03" db="EMBL/GenBank/DDBJ databases">
        <title>Genomic Encyclopedia of Type Strains, Phase IV (KMG-IV): sequencing the most valuable type-strain genomes for metagenomic binning, comparative biology and taxonomic classification.</title>
        <authorList>
            <person name="Goeker M."/>
        </authorList>
    </citation>
    <scope>NUCLEOTIDE SEQUENCE [LARGE SCALE GENOMIC DNA]</scope>
    <source>
        <strain evidence="7 8">DSM 17974</strain>
    </source>
</reference>
<dbReference type="Gene3D" id="3.40.50.300">
    <property type="entry name" value="P-loop containing nucleotide triphosphate hydrolases"/>
    <property type="match status" value="1"/>
</dbReference>
<dbReference type="PANTHER" id="PTHR11070">
    <property type="entry name" value="UVRD / RECB / PCRA DNA HELICASE FAMILY MEMBER"/>
    <property type="match status" value="1"/>
</dbReference>
<dbReference type="InterPro" id="IPR014016">
    <property type="entry name" value="UvrD-like_ATP-bd"/>
</dbReference>
<dbReference type="Proteomes" id="UP000294581">
    <property type="component" value="Unassembled WGS sequence"/>
</dbReference>
<keyword evidence="3 5" id="KW-0347">Helicase</keyword>
<dbReference type="CDD" id="cd17932">
    <property type="entry name" value="DEXQc_UvrD"/>
    <property type="match status" value="1"/>
</dbReference>